<evidence type="ECO:0000256" key="7">
    <source>
        <dbReference type="SAM" id="MobiDB-lite"/>
    </source>
</evidence>
<dbReference type="Gene3D" id="2.70.70.10">
    <property type="entry name" value="Glucose Permease (Domain IIA)"/>
    <property type="match status" value="1"/>
</dbReference>
<dbReference type="AlphaFoldDB" id="A0A3S2UAN4"/>
<organism evidence="10 11">
    <name type="scientific">Rubrivivax albus</name>
    <dbReference type="NCBI Taxonomy" id="2499835"/>
    <lineage>
        <taxon>Bacteria</taxon>
        <taxon>Pseudomonadati</taxon>
        <taxon>Pseudomonadota</taxon>
        <taxon>Betaproteobacteria</taxon>
        <taxon>Burkholderiales</taxon>
        <taxon>Sphaerotilaceae</taxon>
        <taxon>Rubrivivax</taxon>
    </lineage>
</organism>
<comment type="caution">
    <text evidence="10">The sequence shown here is derived from an EMBL/GenBank/DDBJ whole genome shotgun (WGS) entry which is preliminary data.</text>
</comment>
<dbReference type="GO" id="GO:0046872">
    <property type="term" value="F:metal ion binding"/>
    <property type="evidence" value="ECO:0007669"/>
    <property type="project" value="UniProtKB-KW"/>
</dbReference>
<gene>
    <name evidence="10" type="ORF">ENE75_01765</name>
</gene>
<evidence type="ECO:0000256" key="6">
    <source>
        <dbReference type="ARBA" id="ARBA00023049"/>
    </source>
</evidence>
<dbReference type="GO" id="GO:0004222">
    <property type="term" value="F:metalloendopeptidase activity"/>
    <property type="evidence" value="ECO:0007669"/>
    <property type="project" value="TreeGrafter"/>
</dbReference>
<accession>A0A3S2UAN4</accession>
<keyword evidence="3" id="KW-0479">Metal-binding</keyword>
<feature type="domain" description="M23ase beta-sheet core" evidence="9">
    <location>
        <begin position="211"/>
        <end position="305"/>
    </location>
</feature>
<keyword evidence="8" id="KW-0472">Membrane</keyword>
<proteinExistence type="predicted"/>
<dbReference type="PANTHER" id="PTHR21666">
    <property type="entry name" value="PEPTIDASE-RELATED"/>
    <property type="match status" value="1"/>
</dbReference>
<evidence type="ECO:0000256" key="8">
    <source>
        <dbReference type="SAM" id="Phobius"/>
    </source>
</evidence>
<name>A0A3S2UAN4_9BURK</name>
<evidence type="ECO:0000256" key="5">
    <source>
        <dbReference type="ARBA" id="ARBA00022833"/>
    </source>
</evidence>
<keyword evidence="6" id="KW-0482">Metalloprotease</keyword>
<feature type="region of interest" description="Disordered" evidence="7">
    <location>
        <begin position="110"/>
        <end position="143"/>
    </location>
</feature>
<keyword evidence="4" id="KW-0378">Hydrolase</keyword>
<dbReference type="GO" id="GO:0006508">
    <property type="term" value="P:proteolysis"/>
    <property type="evidence" value="ECO:0007669"/>
    <property type="project" value="UniProtKB-KW"/>
</dbReference>
<dbReference type="SUPFAM" id="SSF51261">
    <property type="entry name" value="Duplicated hybrid motif"/>
    <property type="match status" value="1"/>
</dbReference>
<dbReference type="InterPro" id="IPR016047">
    <property type="entry name" value="M23ase_b-sheet_dom"/>
</dbReference>
<keyword evidence="5" id="KW-0862">Zinc</keyword>
<keyword evidence="11" id="KW-1185">Reference proteome</keyword>
<evidence type="ECO:0000256" key="2">
    <source>
        <dbReference type="ARBA" id="ARBA00022670"/>
    </source>
</evidence>
<dbReference type="EMBL" id="SACT01000001">
    <property type="protein sequence ID" value="RVT53648.1"/>
    <property type="molecule type" value="Genomic_DNA"/>
</dbReference>
<evidence type="ECO:0000256" key="4">
    <source>
        <dbReference type="ARBA" id="ARBA00022801"/>
    </source>
</evidence>
<dbReference type="Pfam" id="PF01551">
    <property type="entry name" value="Peptidase_M23"/>
    <property type="match status" value="1"/>
</dbReference>
<feature type="transmembrane region" description="Helical" evidence="8">
    <location>
        <begin position="21"/>
        <end position="45"/>
    </location>
</feature>
<dbReference type="InterPro" id="IPR050570">
    <property type="entry name" value="Cell_wall_metabolism_enzyme"/>
</dbReference>
<sequence length="319" mass="34637">MQILVTHGTLARTKVVHLRRWQLVLGALGVVMTLLLISGAVYHYFFLQAAREGWPVVSQLVRWVVRDDLAERERYMQENLDAMAQRVGELQARLVTLQMMGDRVSQLAGVKPEDLQPAPSASAPTPDAPEDAGKGGPATTLPRPSSEALAALLDELDASALLNADIFTLAESRLMEHRLQALLVPSSTPVEGPIGSRFGFRYDPFNGRRALHTGLDFPAPNGTPVHAAAGGVVVGVERHPEYGNLLTLDHGNDLLTRYAHLSRTRVQPGDIVRRQQHIGDVGSTGRSTGPHLHFEVLVQGVPQNPARFLAGQAGPRVIN</sequence>
<evidence type="ECO:0000313" key="11">
    <source>
        <dbReference type="Proteomes" id="UP000288178"/>
    </source>
</evidence>
<evidence type="ECO:0000256" key="1">
    <source>
        <dbReference type="ARBA" id="ARBA00001947"/>
    </source>
</evidence>
<keyword evidence="8" id="KW-1133">Transmembrane helix</keyword>
<comment type="cofactor">
    <cofactor evidence="1">
        <name>Zn(2+)</name>
        <dbReference type="ChEBI" id="CHEBI:29105"/>
    </cofactor>
</comment>
<dbReference type="CDD" id="cd12797">
    <property type="entry name" value="M23_peptidase"/>
    <property type="match status" value="1"/>
</dbReference>
<dbReference type="Proteomes" id="UP000288178">
    <property type="component" value="Unassembled WGS sequence"/>
</dbReference>
<dbReference type="InterPro" id="IPR011055">
    <property type="entry name" value="Dup_hybrid_motif"/>
</dbReference>
<protein>
    <submittedName>
        <fullName evidence="10">M23 family metallopeptidase</fullName>
    </submittedName>
</protein>
<dbReference type="PANTHER" id="PTHR21666:SF288">
    <property type="entry name" value="CELL DIVISION PROTEIN YTFB"/>
    <property type="match status" value="1"/>
</dbReference>
<dbReference type="RefSeq" id="WP_128195013.1">
    <property type="nucleotide sequence ID" value="NZ_SACT01000001.1"/>
</dbReference>
<reference evidence="10 11" key="1">
    <citation type="submission" date="2019-01" db="EMBL/GenBank/DDBJ databases">
        <authorList>
            <person name="Chen W.-M."/>
        </authorList>
    </citation>
    <scope>NUCLEOTIDE SEQUENCE [LARGE SCALE GENOMIC DNA]</scope>
    <source>
        <strain evidence="10 11">ICH-3</strain>
    </source>
</reference>
<keyword evidence="2" id="KW-0645">Protease</keyword>
<evidence type="ECO:0000256" key="3">
    <source>
        <dbReference type="ARBA" id="ARBA00022723"/>
    </source>
</evidence>
<dbReference type="OrthoDB" id="9815245at2"/>
<keyword evidence="8" id="KW-0812">Transmembrane</keyword>
<evidence type="ECO:0000313" key="10">
    <source>
        <dbReference type="EMBL" id="RVT53648.1"/>
    </source>
</evidence>
<evidence type="ECO:0000259" key="9">
    <source>
        <dbReference type="Pfam" id="PF01551"/>
    </source>
</evidence>